<keyword evidence="3" id="KW-0975">Bacterial flagellum</keyword>
<dbReference type="Gene3D" id="2.30.110.10">
    <property type="entry name" value="Electron Transport, Fmn-binding Protein, Chain A"/>
    <property type="match status" value="1"/>
</dbReference>
<dbReference type="Pfam" id="PF07238">
    <property type="entry name" value="PilZ"/>
    <property type="match status" value="1"/>
</dbReference>
<evidence type="ECO:0000259" key="5">
    <source>
        <dbReference type="Pfam" id="PF12945"/>
    </source>
</evidence>
<evidence type="ECO:0000259" key="4">
    <source>
        <dbReference type="Pfam" id="PF07238"/>
    </source>
</evidence>
<dbReference type="SUPFAM" id="SSF141371">
    <property type="entry name" value="PilZ domain-like"/>
    <property type="match status" value="1"/>
</dbReference>
<dbReference type="EMBL" id="JAGGKX010000007">
    <property type="protein sequence ID" value="MBP1969628.1"/>
    <property type="molecule type" value="Genomic_DNA"/>
</dbReference>
<keyword evidence="6" id="KW-0282">Flagellum</keyword>
<gene>
    <name evidence="6" type="ORF">J2Z83_001735</name>
</gene>
<dbReference type="InterPro" id="IPR009926">
    <property type="entry name" value="T3SS_YcgR_PilZN"/>
</dbReference>
<evidence type="ECO:0000313" key="6">
    <source>
        <dbReference type="EMBL" id="MBP1969628.1"/>
    </source>
</evidence>
<dbReference type="Gene3D" id="2.40.10.220">
    <property type="entry name" value="predicted glycosyltransferase like domains"/>
    <property type="match status" value="1"/>
</dbReference>
<evidence type="ECO:0000256" key="1">
    <source>
        <dbReference type="ARBA" id="ARBA00022636"/>
    </source>
</evidence>
<feature type="domain" description="PilZ" evidence="4">
    <location>
        <begin position="98"/>
        <end position="207"/>
    </location>
</feature>
<proteinExistence type="predicted"/>
<accession>A0ABS4IFB1</accession>
<evidence type="ECO:0000313" key="7">
    <source>
        <dbReference type="Proteomes" id="UP001519345"/>
    </source>
</evidence>
<protein>
    <submittedName>
        <fullName evidence="6">C-di-GMP-binding flagellar brake protein YcgR</fullName>
    </submittedName>
</protein>
<name>A0ABS4IFB1_9BACI</name>
<evidence type="ECO:0000256" key="2">
    <source>
        <dbReference type="ARBA" id="ARBA00022741"/>
    </source>
</evidence>
<reference evidence="6 7" key="1">
    <citation type="submission" date="2021-03" db="EMBL/GenBank/DDBJ databases">
        <title>Genomic Encyclopedia of Type Strains, Phase IV (KMG-IV): sequencing the most valuable type-strain genomes for metagenomic binning, comparative biology and taxonomic classification.</title>
        <authorList>
            <person name="Goeker M."/>
        </authorList>
    </citation>
    <scope>NUCLEOTIDE SEQUENCE [LARGE SCALE GENOMIC DNA]</scope>
    <source>
        <strain evidence="6 7">DSM 25609</strain>
    </source>
</reference>
<keyword evidence="7" id="KW-1185">Reference proteome</keyword>
<dbReference type="Pfam" id="PF12945">
    <property type="entry name" value="PilZNR"/>
    <property type="match status" value="1"/>
</dbReference>
<keyword evidence="1" id="KW-0973">c-di-GMP</keyword>
<organism evidence="6 7">
    <name type="scientific">Virgibacillus natechei</name>
    <dbReference type="NCBI Taxonomy" id="1216297"/>
    <lineage>
        <taxon>Bacteria</taxon>
        <taxon>Bacillati</taxon>
        <taxon>Bacillota</taxon>
        <taxon>Bacilli</taxon>
        <taxon>Bacillales</taxon>
        <taxon>Bacillaceae</taxon>
        <taxon>Virgibacillus</taxon>
    </lineage>
</organism>
<sequence length="219" mass="25150">MKIGTFLNLEIKRVGEKIQKYQCKVIEKDDQYLYVDYPIHEKTRKTSFFSIGTTCSASYLGSDMGVYSFHTKIISKATLTVPALVIEYPEQSRIQRIQRREFVRVETIVDIAVHSLDNKFSPFTSVTSDISGGGLSFTIPKHITLNTDQHMDVCIILISQTGDYKYIFAKAEIVLIKPVNESLSKASLKFISITKQAQQGLIRYCFEKQRELRKKELQY</sequence>
<evidence type="ECO:0000256" key="3">
    <source>
        <dbReference type="ARBA" id="ARBA00023143"/>
    </source>
</evidence>
<dbReference type="InterPro" id="IPR009875">
    <property type="entry name" value="PilZ_domain"/>
</dbReference>
<dbReference type="Proteomes" id="UP001519345">
    <property type="component" value="Unassembled WGS sequence"/>
</dbReference>
<keyword evidence="6" id="KW-0969">Cilium</keyword>
<keyword evidence="2" id="KW-0547">Nucleotide-binding</keyword>
<keyword evidence="6" id="KW-0966">Cell projection</keyword>
<dbReference type="RefSeq" id="WP_209462815.1">
    <property type="nucleotide sequence ID" value="NZ_CP110224.1"/>
</dbReference>
<comment type="caution">
    <text evidence="6">The sequence shown here is derived from an EMBL/GenBank/DDBJ whole genome shotgun (WGS) entry which is preliminary data.</text>
</comment>
<feature type="domain" description="Type III secretion system flagellar brake protein YcgR PilZN" evidence="5">
    <location>
        <begin position="2"/>
        <end position="89"/>
    </location>
</feature>
<dbReference type="InterPro" id="IPR012349">
    <property type="entry name" value="Split_barrel_FMN-bd"/>
</dbReference>